<comment type="caution">
    <text evidence="2">The sequence shown here is derived from an EMBL/GenBank/DDBJ whole genome shotgun (WGS) entry which is preliminary data.</text>
</comment>
<evidence type="ECO:0000313" key="2">
    <source>
        <dbReference type="EMBL" id="ETR66817.1"/>
    </source>
</evidence>
<evidence type="ECO:0000259" key="1">
    <source>
        <dbReference type="PROSITE" id="PS51736"/>
    </source>
</evidence>
<dbReference type="InterPro" id="IPR036162">
    <property type="entry name" value="Resolvase-like_N_sf"/>
</dbReference>
<feature type="non-terminal residue" evidence="2">
    <location>
        <position position="81"/>
    </location>
</feature>
<name>A0A1V1NW47_9BACT</name>
<proteinExistence type="predicted"/>
<sequence length="81" mass="9384">MDKKIKTIGYLRMSTIDQDIEKNKTDILYLANEKNLSKVQFVQEHASGRISWKKRKIAEIMDTLESNDNIVVSELSRLGRS</sequence>
<dbReference type="Pfam" id="PF00239">
    <property type="entry name" value="Resolvase"/>
    <property type="match status" value="1"/>
</dbReference>
<dbReference type="GO" id="GO:0003677">
    <property type="term" value="F:DNA binding"/>
    <property type="evidence" value="ECO:0007669"/>
    <property type="project" value="InterPro"/>
</dbReference>
<dbReference type="AlphaFoldDB" id="A0A1V1NW47"/>
<dbReference type="PROSITE" id="PS51736">
    <property type="entry name" value="RECOMBINASES_3"/>
    <property type="match status" value="1"/>
</dbReference>
<dbReference type="SUPFAM" id="SSF53041">
    <property type="entry name" value="Resolvase-like"/>
    <property type="match status" value="1"/>
</dbReference>
<gene>
    <name evidence="2" type="ORF">OMM_12307</name>
</gene>
<protein>
    <recommendedName>
        <fullName evidence="1">Resolvase/invertase-type recombinase catalytic domain-containing protein</fullName>
    </recommendedName>
</protein>
<dbReference type="InterPro" id="IPR006119">
    <property type="entry name" value="Resolv_N"/>
</dbReference>
<dbReference type="EMBL" id="ATBP01001729">
    <property type="protein sequence ID" value="ETR66817.1"/>
    <property type="molecule type" value="Genomic_DNA"/>
</dbReference>
<dbReference type="InterPro" id="IPR050639">
    <property type="entry name" value="SSR_resolvase"/>
</dbReference>
<organism evidence="2 3">
    <name type="scientific">Candidatus Magnetoglobus multicellularis str. Araruama</name>
    <dbReference type="NCBI Taxonomy" id="890399"/>
    <lineage>
        <taxon>Bacteria</taxon>
        <taxon>Pseudomonadati</taxon>
        <taxon>Thermodesulfobacteriota</taxon>
        <taxon>Desulfobacteria</taxon>
        <taxon>Desulfobacterales</taxon>
        <taxon>Desulfobacteraceae</taxon>
        <taxon>Candidatus Magnetoglobus</taxon>
    </lineage>
</organism>
<dbReference type="Proteomes" id="UP000189670">
    <property type="component" value="Unassembled WGS sequence"/>
</dbReference>
<accession>A0A1V1NW47</accession>
<evidence type="ECO:0000313" key="3">
    <source>
        <dbReference type="Proteomes" id="UP000189670"/>
    </source>
</evidence>
<dbReference type="PANTHER" id="PTHR30461">
    <property type="entry name" value="DNA-INVERTASE FROM LAMBDOID PROPHAGE"/>
    <property type="match status" value="1"/>
</dbReference>
<dbReference type="GO" id="GO:0000150">
    <property type="term" value="F:DNA strand exchange activity"/>
    <property type="evidence" value="ECO:0007669"/>
    <property type="project" value="InterPro"/>
</dbReference>
<reference evidence="3" key="1">
    <citation type="submission" date="2012-11" db="EMBL/GenBank/DDBJ databases">
        <authorList>
            <person name="Lucero-Rivera Y.E."/>
            <person name="Tovar-Ramirez D."/>
        </authorList>
    </citation>
    <scope>NUCLEOTIDE SEQUENCE [LARGE SCALE GENOMIC DNA]</scope>
    <source>
        <strain evidence="3">Araruama</strain>
    </source>
</reference>
<feature type="domain" description="Resolvase/invertase-type recombinase catalytic" evidence="1">
    <location>
        <begin position="6"/>
        <end position="81"/>
    </location>
</feature>
<dbReference type="Gene3D" id="3.40.50.1390">
    <property type="entry name" value="Resolvase, N-terminal catalytic domain"/>
    <property type="match status" value="1"/>
</dbReference>
<dbReference type="PANTHER" id="PTHR30461:SF19">
    <property type="entry name" value="SITE-SPECIFIC RECOMBINASE RESOLVASE FAMILY"/>
    <property type="match status" value="1"/>
</dbReference>